<evidence type="ECO:0000256" key="3">
    <source>
        <dbReference type="ARBA" id="ARBA00022475"/>
    </source>
</evidence>
<proteinExistence type="predicted"/>
<dbReference type="OrthoDB" id="153510at2"/>
<dbReference type="Gene3D" id="1.10.10.1320">
    <property type="entry name" value="Anti-sigma factor, zinc-finger domain"/>
    <property type="match status" value="1"/>
</dbReference>
<dbReference type="AlphaFoldDB" id="A0A1H4N7Z8"/>
<reference evidence="13 14" key="1">
    <citation type="submission" date="2016-10" db="EMBL/GenBank/DDBJ databases">
        <authorList>
            <person name="de Groot N.N."/>
        </authorList>
    </citation>
    <scope>NUCLEOTIDE SEQUENCE [LARGE SCALE GENOMIC DNA]</scope>
    <source>
        <strain evidence="13 14">DSM 21799</strain>
    </source>
</reference>
<dbReference type="InterPro" id="IPR018764">
    <property type="entry name" value="RskA_C"/>
</dbReference>
<dbReference type="PANTHER" id="PTHR37461:SF1">
    <property type="entry name" value="ANTI-SIGMA-K FACTOR RSKA"/>
    <property type="match status" value="1"/>
</dbReference>
<name>A0A1H4N7Z8_9MICO</name>
<keyword evidence="5 11" id="KW-1133">Transmembrane helix</keyword>
<evidence type="ECO:0000256" key="2">
    <source>
        <dbReference type="ARBA" id="ARBA00004236"/>
    </source>
</evidence>
<dbReference type="PANTHER" id="PTHR37461">
    <property type="entry name" value="ANTI-SIGMA-K FACTOR RSKA"/>
    <property type="match status" value="1"/>
</dbReference>
<keyword evidence="4 11" id="KW-0812">Transmembrane</keyword>
<evidence type="ECO:0000256" key="8">
    <source>
        <dbReference type="ARBA" id="ARBA00023163"/>
    </source>
</evidence>
<accession>A0A1H4N7Z8</accession>
<protein>
    <recommendedName>
        <fullName evidence="10">Regulator of SigK</fullName>
    </recommendedName>
    <alternativeName>
        <fullName evidence="9">Sigma-K anti-sigma factor RskA</fullName>
    </alternativeName>
</protein>
<dbReference type="GO" id="GO:0005886">
    <property type="term" value="C:plasma membrane"/>
    <property type="evidence" value="ECO:0007669"/>
    <property type="project" value="UniProtKB-SubCell"/>
</dbReference>
<feature type="domain" description="Anti-sigma K factor RskA C-terminal" evidence="12">
    <location>
        <begin position="118"/>
        <end position="255"/>
    </location>
</feature>
<dbReference type="STRING" id="640635.SAMN04489806_2117"/>
<comment type="subcellular location">
    <subcellularLocation>
        <location evidence="2">Cell membrane</location>
    </subcellularLocation>
    <subcellularLocation>
        <location evidence="1">Membrane</location>
        <topology evidence="1">Single-pass membrane protein</topology>
    </subcellularLocation>
</comment>
<evidence type="ECO:0000256" key="1">
    <source>
        <dbReference type="ARBA" id="ARBA00004167"/>
    </source>
</evidence>
<evidence type="ECO:0000256" key="9">
    <source>
        <dbReference type="ARBA" id="ARBA00029829"/>
    </source>
</evidence>
<feature type="transmembrane region" description="Helical" evidence="11">
    <location>
        <begin position="114"/>
        <end position="139"/>
    </location>
</feature>
<gene>
    <name evidence="13" type="ORF">SAMN04489806_2117</name>
</gene>
<dbReference type="InterPro" id="IPR051474">
    <property type="entry name" value="Anti-sigma-K/W_factor"/>
</dbReference>
<dbReference type="EMBL" id="FNRY01000001">
    <property type="protein sequence ID" value="SEB91600.1"/>
    <property type="molecule type" value="Genomic_DNA"/>
</dbReference>
<evidence type="ECO:0000259" key="12">
    <source>
        <dbReference type="Pfam" id="PF10099"/>
    </source>
</evidence>
<evidence type="ECO:0000256" key="6">
    <source>
        <dbReference type="ARBA" id="ARBA00023015"/>
    </source>
</evidence>
<dbReference type="GO" id="GO:0016989">
    <property type="term" value="F:sigma factor antagonist activity"/>
    <property type="evidence" value="ECO:0007669"/>
    <property type="project" value="TreeGrafter"/>
</dbReference>
<organism evidence="13 14">
    <name type="scientific">Paramicrobacterium humi</name>
    <dbReference type="NCBI Taxonomy" id="640635"/>
    <lineage>
        <taxon>Bacteria</taxon>
        <taxon>Bacillati</taxon>
        <taxon>Actinomycetota</taxon>
        <taxon>Actinomycetes</taxon>
        <taxon>Micrococcales</taxon>
        <taxon>Microbacteriaceae</taxon>
        <taxon>Paramicrobacterium</taxon>
    </lineage>
</organism>
<evidence type="ECO:0000256" key="4">
    <source>
        <dbReference type="ARBA" id="ARBA00022692"/>
    </source>
</evidence>
<evidence type="ECO:0000256" key="7">
    <source>
        <dbReference type="ARBA" id="ARBA00023136"/>
    </source>
</evidence>
<keyword evidence="3" id="KW-1003">Cell membrane</keyword>
<dbReference type="Pfam" id="PF10099">
    <property type="entry name" value="RskA_C"/>
    <property type="match status" value="1"/>
</dbReference>
<sequence length="261" mass="26576">MTRDDKHTDAAAHALDALSDVERAAMERRLAADPALAAEVARHREVAAQLGGATEPVEPPAALRNDILSAIAGLPQETPDAAPGASARDAASSGAVRAGAAERAARRRWFERPAAMIVAAAVAGVLVFSGGALVGAIVADRATTVTASDELASIYAAEDMQRQSVSSDGVAATLVWSPSLGRSALVFDALPKLESGTVYEAWYIGADGAVAAGTFDVRSSGTAWHVLDGTMHAGTTVGVTVEPKGGSTQPTSDPILAIETP</sequence>
<dbReference type="Proteomes" id="UP000199183">
    <property type="component" value="Unassembled WGS sequence"/>
</dbReference>
<keyword evidence="14" id="KW-1185">Reference proteome</keyword>
<keyword evidence="8" id="KW-0804">Transcription</keyword>
<evidence type="ECO:0000256" key="11">
    <source>
        <dbReference type="SAM" id="Phobius"/>
    </source>
</evidence>
<dbReference type="RefSeq" id="WP_091183706.1">
    <property type="nucleotide sequence ID" value="NZ_FNRY01000001.1"/>
</dbReference>
<dbReference type="GO" id="GO:0006417">
    <property type="term" value="P:regulation of translation"/>
    <property type="evidence" value="ECO:0007669"/>
    <property type="project" value="TreeGrafter"/>
</dbReference>
<keyword evidence="7 11" id="KW-0472">Membrane</keyword>
<dbReference type="InterPro" id="IPR041916">
    <property type="entry name" value="Anti_sigma_zinc_sf"/>
</dbReference>
<evidence type="ECO:0000256" key="5">
    <source>
        <dbReference type="ARBA" id="ARBA00022989"/>
    </source>
</evidence>
<evidence type="ECO:0000256" key="10">
    <source>
        <dbReference type="ARBA" id="ARBA00030803"/>
    </source>
</evidence>
<evidence type="ECO:0000313" key="14">
    <source>
        <dbReference type="Proteomes" id="UP000199183"/>
    </source>
</evidence>
<evidence type="ECO:0000313" key="13">
    <source>
        <dbReference type="EMBL" id="SEB91600.1"/>
    </source>
</evidence>
<keyword evidence="6" id="KW-0805">Transcription regulation</keyword>